<dbReference type="Proteomes" id="UP001165121">
    <property type="component" value="Unassembled WGS sequence"/>
</dbReference>
<proteinExistence type="predicted"/>
<dbReference type="Gene3D" id="3.30.70.270">
    <property type="match status" value="1"/>
</dbReference>
<gene>
    <name evidence="1" type="ORF">Pfra01_002528800</name>
</gene>
<dbReference type="InterPro" id="IPR043128">
    <property type="entry name" value="Rev_trsase/Diguanyl_cyclase"/>
</dbReference>
<dbReference type="SUPFAM" id="SSF56672">
    <property type="entry name" value="DNA/RNA polymerases"/>
    <property type="match status" value="1"/>
</dbReference>
<evidence type="ECO:0000313" key="2">
    <source>
        <dbReference type="Proteomes" id="UP001165121"/>
    </source>
</evidence>
<dbReference type="PANTHER" id="PTHR24559:SF444">
    <property type="entry name" value="REVERSE TRANSCRIPTASE DOMAIN-CONTAINING PROTEIN"/>
    <property type="match status" value="1"/>
</dbReference>
<dbReference type="InterPro" id="IPR043502">
    <property type="entry name" value="DNA/RNA_pol_sf"/>
</dbReference>
<dbReference type="Gene3D" id="3.10.10.10">
    <property type="entry name" value="HIV Type 1 Reverse Transcriptase, subunit A, domain 1"/>
    <property type="match status" value="1"/>
</dbReference>
<reference evidence="1" key="1">
    <citation type="submission" date="2023-04" db="EMBL/GenBank/DDBJ databases">
        <title>Phytophthora fragariaefolia NBRC 109709.</title>
        <authorList>
            <person name="Ichikawa N."/>
            <person name="Sato H."/>
            <person name="Tonouchi N."/>
        </authorList>
    </citation>
    <scope>NUCLEOTIDE SEQUENCE</scope>
    <source>
        <strain evidence="1">NBRC 109709</strain>
    </source>
</reference>
<dbReference type="InterPro" id="IPR053134">
    <property type="entry name" value="RNA-dir_DNA_polymerase"/>
</dbReference>
<protein>
    <submittedName>
        <fullName evidence="1">Unnamed protein product</fullName>
    </submittedName>
</protein>
<dbReference type="PANTHER" id="PTHR24559">
    <property type="entry name" value="TRANSPOSON TY3-I GAG-POL POLYPROTEIN"/>
    <property type="match status" value="1"/>
</dbReference>
<accession>A0A9W6YCZ6</accession>
<comment type="caution">
    <text evidence="1">The sequence shown here is derived from an EMBL/GenBank/DDBJ whole genome shotgun (WGS) entry which is preliminary data.</text>
</comment>
<dbReference type="AlphaFoldDB" id="A0A9W6YCZ6"/>
<name>A0A9W6YCZ6_9STRA</name>
<dbReference type="OrthoDB" id="5599418at2759"/>
<organism evidence="1 2">
    <name type="scientific">Phytophthora fragariaefolia</name>
    <dbReference type="NCBI Taxonomy" id="1490495"/>
    <lineage>
        <taxon>Eukaryota</taxon>
        <taxon>Sar</taxon>
        <taxon>Stramenopiles</taxon>
        <taxon>Oomycota</taxon>
        <taxon>Peronosporomycetes</taxon>
        <taxon>Peronosporales</taxon>
        <taxon>Peronosporaceae</taxon>
        <taxon>Phytophthora</taxon>
    </lineage>
</organism>
<sequence length="201" mass="22246">MTRSSRVTRNTGGLGGCCRDIRPDEKLFIGAIGDNSHGGTERKGVDAGDQCRWRSGQVAVEAGVGHVDPPPRPDKGMKALEMKGEKSTERVSEWFTELTQKEDAVTDPNVDAMLIAGVIEEDNEAWGFPVVLVCKNDGEARFCVDYRALNKIMKKNVYPLPPIDETLEALGGALAFTTLDLRGCYWQIREDRDKIVFTTNR</sequence>
<keyword evidence="2" id="KW-1185">Reference proteome</keyword>
<dbReference type="CDD" id="cd01647">
    <property type="entry name" value="RT_LTR"/>
    <property type="match status" value="1"/>
</dbReference>
<evidence type="ECO:0000313" key="1">
    <source>
        <dbReference type="EMBL" id="GMF58705.1"/>
    </source>
</evidence>
<dbReference type="EMBL" id="BSXT01004716">
    <property type="protein sequence ID" value="GMF58705.1"/>
    <property type="molecule type" value="Genomic_DNA"/>
</dbReference>